<evidence type="ECO:0000256" key="1">
    <source>
        <dbReference type="SAM" id="MobiDB-lite"/>
    </source>
</evidence>
<dbReference type="PROSITE" id="PS50056">
    <property type="entry name" value="TYR_PHOSPHATASE_2"/>
    <property type="match status" value="1"/>
</dbReference>
<evidence type="ECO:0000259" key="2">
    <source>
        <dbReference type="PROSITE" id="PS50055"/>
    </source>
</evidence>
<feature type="region of interest" description="Disordered" evidence="1">
    <location>
        <begin position="66"/>
        <end position="99"/>
    </location>
</feature>
<dbReference type="CDD" id="cd00047">
    <property type="entry name" value="PTPc"/>
    <property type="match status" value="1"/>
</dbReference>
<feature type="domain" description="Tyrosine-protein phosphatase" evidence="2">
    <location>
        <begin position="173"/>
        <end position="431"/>
    </location>
</feature>
<reference evidence="5" key="1">
    <citation type="submission" date="2020-12" db="UniProtKB">
        <authorList>
            <consortium name="WormBaseParasite"/>
        </authorList>
    </citation>
    <scope>IDENTIFICATION</scope>
    <source>
        <strain evidence="5">MHco3</strain>
    </source>
</reference>
<accession>A0A7I4Z135</accession>
<dbReference type="WBParaSite" id="HCON_00158620-00001">
    <property type="protein sequence ID" value="HCON_00158620-00001"/>
    <property type="gene ID" value="HCON_00158620"/>
</dbReference>
<dbReference type="SUPFAM" id="SSF52799">
    <property type="entry name" value="(Phosphotyrosine protein) phosphatases II"/>
    <property type="match status" value="1"/>
</dbReference>
<dbReference type="Gene3D" id="3.90.190.10">
    <property type="entry name" value="Protein tyrosine phosphatase superfamily"/>
    <property type="match status" value="1"/>
</dbReference>
<dbReference type="InterPro" id="IPR003595">
    <property type="entry name" value="Tyr_Pase_cat"/>
</dbReference>
<feature type="domain" description="Tyrosine specific protein phosphatases" evidence="3">
    <location>
        <begin position="366"/>
        <end position="422"/>
    </location>
</feature>
<dbReference type="InterPro" id="IPR016130">
    <property type="entry name" value="Tyr_Pase_AS"/>
</dbReference>
<evidence type="ECO:0000313" key="5">
    <source>
        <dbReference type="WBParaSite" id="HCON_00158620-00001"/>
    </source>
</evidence>
<dbReference type="PROSITE" id="PS50055">
    <property type="entry name" value="TYR_PHOSPHATASE_PTP"/>
    <property type="match status" value="1"/>
</dbReference>
<dbReference type="OMA" id="SCTHYHW"/>
<dbReference type="PROSITE" id="PS00383">
    <property type="entry name" value="TYR_PHOSPHATASE_1"/>
    <property type="match status" value="1"/>
</dbReference>
<dbReference type="AlphaFoldDB" id="A0A7I4Z135"/>
<dbReference type="InterPro" id="IPR000387">
    <property type="entry name" value="Tyr_Pase_dom"/>
</dbReference>
<keyword evidence="4" id="KW-1185">Reference proteome</keyword>
<dbReference type="Pfam" id="PF00102">
    <property type="entry name" value="Y_phosphatase"/>
    <property type="match status" value="1"/>
</dbReference>
<feature type="compositionally biased region" description="Polar residues" evidence="1">
    <location>
        <begin position="74"/>
        <end position="84"/>
    </location>
</feature>
<dbReference type="InterPro" id="IPR052782">
    <property type="entry name" value="Oocyte-zygote_transition_reg"/>
</dbReference>
<dbReference type="InterPro" id="IPR029021">
    <property type="entry name" value="Prot-tyrosine_phosphatase-like"/>
</dbReference>
<name>A0A7I4Z135_HAECO</name>
<dbReference type="PRINTS" id="PR00700">
    <property type="entry name" value="PRTYPHPHTASE"/>
</dbReference>
<dbReference type="OrthoDB" id="10253954at2759"/>
<dbReference type="InterPro" id="IPR000242">
    <property type="entry name" value="PTP_cat"/>
</dbReference>
<evidence type="ECO:0000313" key="4">
    <source>
        <dbReference type="Proteomes" id="UP000025227"/>
    </source>
</evidence>
<proteinExistence type="predicted"/>
<dbReference type="Proteomes" id="UP000025227">
    <property type="component" value="Unplaced"/>
</dbReference>
<dbReference type="SMART" id="SM00194">
    <property type="entry name" value="PTPc"/>
    <property type="match status" value="1"/>
</dbReference>
<protein>
    <submittedName>
        <fullName evidence="5">Protein-tyrosine phosphatase</fullName>
    </submittedName>
</protein>
<dbReference type="PANTHER" id="PTHR46163">
    <property type="entry name" value="TYROSINE-PROTEIN PHOSPHATASE-RELATED"/>
    <property type="match status" value="1"/>
</dbReference>
<evidence type="ECO:0000259" key="3">
    <source>
        <dbReference type="PROSITE" id="PS50056"/>
    </source>
</evidence>
<organism evidence="4 5">
    <name type="scientific">Haemonchus contortus</name>
    <name type="common">Barber pole worm</name>
    <dbReference type="NCBI Taxonomy" id="6289"/>
    <lineage>
        <taxon>Eukaryota</taxon>
        <taxon>Metazoa</taxon>
        <taxon>Ecdysozoa</taxon>
        <taxon>Nematoda</taxon>
        <taxon>Chromadorea</taxon>
        <taxon>Rhabditida</taxon>
        <taxon>Rhabditina</taxon>
        <taxon>Rhabditomorpha</taxon>
        <taxon>Strongyloidea</taxon>
        <taxon>Trichostrongylidae</taxon>
        <taxon>Haemonchus</taxon>
    </lineage>
</organism>
<dbReference type="PANTHER" id="PTHR46163:SF5">
    <property type="entry name" value="TYROSINE-PROTEIN PHOSPHATASE"/>
    <property type="match status" value="1"/>
</dbReference>
<dbReference type="GO" id="GO:0004725">
    <property type="term" value="F:protein tyrosine phosphatase activity"/>
    <property type="evidence" value="ECO:0007669"/>
    <property type="project" value="InterPro"/>
</dbReference>
<dbReference type="SMART" id="SM00404">
    <property type="entry name" value="PTPc_motif"/>
    <property type="match status" value="1"/>
</dbReference>
<sequence length="460" mass="53520">SFLCSSTRTGRHRHSSFQCPLCSSTNINSRIFLEMMEPEPRAKPRRQRSISVFAEGIRENVDRAFRPRRRKSCSRSTIETSSPVTDPDSAETQRPRRQRKNVLHSMIQFLDKGHTHEFDVSSAFLRVSEVDLRKYEPVWSFLPPILDKEVKAARREQIKDFVENALRNGPKGLVAEFKKIPMYEDFTKMNEFLHQNNRKRNRYRDIGCFDESRVKLTLGTNSYIHANYVSSPNNPRRFICTQGPLPQTCADFWYMVIQEDVDVIVMLCNFIEAGHIKCAKYYPLNTNESMMFEGGIIISLKCKERLKFPFETNAIVEVTTLDVSLPDFPLRSCTHYHWVDWPDQGVPQADMAPLYLLYVLEQIRTPIIIHCSAGIGRSGSMVLLQYAMDVLGRGDVLRMMNIYLEKVRTQRCSSVQNIQQYLFVHVVLLNFFQKTGCLPRSLEPALESFRKSYRRIVREF</sequence>